<sequence length="550" mass="59721">MGIKNRGRIILAALLLGWAFDLLFWGRRPGITLFLFFALTLGMGLLLARLEGVRPARSSLLLAVPALGLAAVSFLRAESMTAALSYLLALVCLGLMAATFRSGLWTRYSLADMFAAALRLAGSGLIGAGEMQVKGGAEAAAAGEGEEKTAAPRGGFRRTLLPVLRGLLLALPALIVLALLLSSADPIFQQRISALLDIFRPEKWVEYLLRAFYIVLIGYLLAGVYAHVLAKSQNEKLIGVDKPPVPPFLGWIEADIVLGAVDLLFLFFVILQFEYFFGGQANVNSAGYTFSEYARRGFGELVWVALISLLIYLGLTTLSRRESRLQRRVFSILGALLVALVIVILVSAYQRLMLYETAYGFTRLRTYTHMFMIWLGVLLLATLVLELIGRQRAFGLTALAVAAGFVVTLAVMNVDGFIVNQNTARSEDYFVIPTSGEGLSDSRQLDMAYLDGLSDDAVPALLAQFEAAPLGAKRDALGSSLACHAALWQQDHRDARWTAYTVSAARAASLLVGAAPELSEYPVRQDSERGGYQVQVGAVERTCQGFTAMD</sequence>
<feature type="transmembrane region" description="Helical" evidence="1">
    <location>
        <begin position="208"/>
        <end position="228"/>
    </location>
</feature>
<keyword evidence="1" id="KW-0812">Transmembrane</keyword>
<feature type="transmembrane region" description="Helical" evidence="1">
    <location>
        <begin position="330"/>
        <end position="349"/>
    </location>
</feature>
<dbReference type="Proteomes" id="UP000055060">
    <property type="component" value="Unassembled WGS sequence"/>
</dbReference>
<reference evidence="2" key="1">
    <citation type="submission" date="2015-07" db="EMBL/GenBank/DDBJ databases">
        <title>Draft Genome Sequences of Anaerolinea thermolimosa IMO-1, Bellilinea caldifistulae GOMI-1, Leptolinea tardivitalis YMTK-2, Levilinea saccharolytica KIBI-1,Longilinea arvoryzae KOME-1, Previously Described as Members of the Anaerolineaceae (Chloroflexi).</title>
        <authorList>
            <person name="Sekiguchi Y."/>
            <person name="Ohashi A."/>
            <person name="Matsuura N."/>
            <person name="Tourlousse M.D."/>
        </authorList>
    </citation>
    <scope>NUCLEOTIDE SEQUENCE [LARGE SCALE GENOMIC DNA]</scope>
    <source>
        <strain evidence="2">KOME-1</strain>
    </source>
</reference>
<proteinExistence type="predicted"/>
<dbReference type="OrthoDB" id="9767931at2"/>
<keyword evidence="1" id="KW-1133">Transmembrane helix</keyword>
<feature type="transmembrane region" description="Helical" evidence="1">
    <location>
        <begin position="60"/>
        <end position="77"/>
    </location>
</feature>
<feature type="transmembrane region" description="Helical" evidence="1">
    <location>
        <begin position="31"/>
        <end position="48"/>
    </location>
</feature>
<keyword evidence="3" id="KW-1185">Reference proteome</keyword>
<organism evidence="2">
    <name type="scientific">Longilinea arvoryzae</name>
    <dbReference type="NCBI Taxonomy" id="360412"/>
    <lineage>
        <taxon>Bacteria</taxon>
        <taxon>Bacillati</taxon>
        <taxon>Chloroflexota</taxon>
        <taxon>Anaerolineae</taxon>
        <taxon>Anaerolineales</taxon>
        <taxon>Anaerolineaceae</taxon>
        <taxon>Longilinea</taxon>
    </lineage>
</organism>
<feature type="transmembrane region" description="Helical" evidence="1">
    <location>
        <begin position="301"/>
        <end position="318"/>
    </location>
</feature>
<dbReference type="EMBL" id="DF967972">
    <property type="protein sequence ID" value="GAP15826.1"/>
    <property type="molecule type" value="Genomic_DNA"/>
</dbReference>
<feature type="transmembrane region" description="Helical" evidence="1">
    <location>
        <begin position="393"/>
        <end position="412"/>
    </location>
</feature>
<dbReference type="Pfam" id="PF13687">
    <property type="entry name" value="DUF4153"/>
    <property type="match status" value="1"/>
</dbReference>
<evidence type="ECO:0000313" key="2">
    <source>
        <dbReference type="EMBL" id="GAP15826.1"/>
    </source>
</evidence>
<feature type="transmembrane region" description="Helical" evidence="1">
    <location>
        <begin position="248"/>
        <end position="271"/>
    </location>
</feature>
<feature type="transmembrane region" description="Helical" evidence="1">
    <location>
        <begin position="167"/>
        <end position="188"/>
    </location>
</feature>
<dbReference type="AlphaFoldDB" id="A0A0S7BNG0"/>
<accession>A0A0S7BNG0</accession>
<evidence type="ECO:0000313" key="3">
    <source>
        <dbReference type="Proteomes" id="UP000055060"/>
    </source>
</evidence>
<feature type="transmembrane region" description="Helical" evidence="1">
    <location>
        <begin position="369"/>
        <end position="388"/>
    </location>
</feature>
<feature type="transmembrane region" description="Helical" evidence="1">
    <location>
        <begin position="83"/>
        <end position="104"/>
    </location>
</feature>
<keyword evidence="1" id="KW-0472">Membrane</keyword>
<name>A0A0S7BNG0_9CHLR</name>
<protein>
    <submittedName>
        <fullName evidence="2">Uncharacterized protein</fullName>
    </submittedName>
</protein>
<evidence type="ECO:0000256" key="1">
    <source>
        <dbReference type="SAM" id="Phobius"/>
    </source>
</evidence>
<dbReference type="RefSeq" id="WP_075074972.1">
    <property type="nucleotide sequence ID" value="NZ_DF967972.1"/>
</dbReference>
<gene>
    <name evidence="2" type="ORF">LARV_03619</name>
</gene>
<feature type="transmembrane region" description="Helical" evidence="1">
    <location>
        <begin position="7"/>
        <end position="25"/>
    </location>
</feature>
<dbReference type="InterPro" id="IPR025291">
    <property type="entry name" value="DUF4153"/>
</dbReference>
<dbReference type="STRING" id="360412.LARV_03619"/>